<evidence type="ECO:0000313" key="9">
    <source>
        <dbReference type="Proteomes" id="UP000288711"/>
    </source>
</evidence>
<keyword evidence="3 4" id="KW-0067">ATP-binding</keyword>
<keyword evidence="5" id="KW-0479">Metal-binding</keyword>
<dbReference type="InterPro" id="IPR024185">
    <property type="entry name" value="FTHF_cligase-like_sf"/>
</dbReference>
<evidence type="ECO:0000256" key="3">
    <source>
        <dbReference type="ARBA" id="ARBA00022840"/>
    </source>
</evidence>
<evidence type="ECO:0000256" key="2">
    <source>
        <dbReference type="ARBA" id="ARBA00022741"/>
    </source>
</evidence>
<dbReference type="RefSeq" id="WP_007926684.1">
    <property type="nucleotide sequence ID" value="NZ_ALWX01000027.1"/>
</dbReference>
<comment type="caution">
    <text evidence="6">The sequence shown here is derived from an EMBL/GenBank/DDBJ whole genome shotgun (WGS) entry which is preliminary data.</text>
</comment>
<protein>
    <recommendedName>
        <fullName evidence="5">5-formyltetrahydrofolate cyclo-ligase</fullName>
        <ecNumber evidence="5">6.3.3.2</ecNumber>
    </recommendedName>
</protein>
<keyword evidence="6" id="KW-0436">Ligase</keyword>
<dbReference type="STRING" id="1210046.B277_07526"/>
<dbReference type="OrthoDB" id="3242798at2"/>
<dbReference type="EMBL" id="PIPF01000010">
    <property type="protein sequence ID" value="RWU82607.1"/>
    <property type="molecule type" value="Genomic_DNA"/>
</dbReference>
<accession>K1EQF6</accession>
<feature type="binding site" evidence="4">
    <location>
        <begin position="129"/>
        <end position="137"/>
    </location>
    <ligand>
        <name>ATP</name>
        <dbReference type="ChEBI" id="CHEBI:30616"/>
    </ligand>
</feature>
<proteinExistence type="inferred from homology"/>
<evidence type="ECO:0000256" key="1">
    <source>
        <dbReference type="ARBA" id="ARBA00010638"/>
    </source>
</evidence>
<organism evidence="6 8">
    <name type="scientific">Janibacter hoylei PVAS-1</name>
    <dbReference type="NCBI Taxonomy" id="1210046"/>
    <lineage>
        <taxon>Bacteria</taxon>
        <taxon>Bacillati</taxon>
        <taxon>Actinomycetota</taxon>
        <taxon>Actinomycetes</taxon>
        <taxon>Micrococcales</taxon>
        <taxon>Intrasporangiaceae</taxon>
        <taxon>Janibacter</taxon>
    </lineage>
</organism>
<dbReference type="Gene3D" id="3.40.50.10420">
    <property type="entry name" value="NagB/RpiA/CoA transferase-like"/>
    <property type="match status" value="1"/>
</dbReference>
<keyword evidence="9" id="KW-1185">Reference proteome</keyword>
<dbReference type="GO" id="GO:0030272">
    <property type="term" value="F:5-formyltetrahydrofolate cyclo-ligase activity"/>
    <property type="evidence" value="ECO:0007669"/>
    <property type="project" value="UniProtKB-EC"/>
</dbReference>
<dbReference type="Proteomes" id="UP000288711">
    <property type="component" value="Unassembled WGS sequence"/>
</dbReference>
<dbReference type="NCBIfam" id="TIGR02727">
    <property type="entry name" value="MTHFS_bact"/>
    <property type="match status" value="1"/>
</dbReference>
<gene>
    <name evidence="6" type="ORF">B277_07526</name>
    <name evidence="7" type="ORF">CWN80_10580</name>
</gene>
<dbReference type="PANTHER" id="PTHR23407:SF1">
    <property type="entry name" value="5-FORMYLTETRAHYDROFOLATE CYCLO-LIGASE"/>
    <property type="match status" value="1"/>
</dbReference>
<dbReference type="AlphaFoldDB" id="K1EQF6"/>
<evidence type="ECO:0000313" key="7">
    <source>
        <dbReference type="EMBL" id="RWU82607.1"/>
    </source>
</evidence>
<evidence type="ECO:0000256" key="4">
    <source>
        <dbReference type="PIRSR" id="PIRSR006806-1"/>
    </source>
</evidence>
<dbReference type="InterPro" id="IPR002698">
    <property type="entry name" value="FTHF_cligase"/>
</dbReference>
<comment type="cofactor">
    <cofactor evidence="5">
        <name>Mg(2+)</name>
        <dbReference type="ChEBI" id="CHEBI:18420"/>
    </cofactor>
</comment>
<comment type="catalytic activity">
    <reaction evidence="5">
        <text>(6S)-5-formyl-5,6,7,8-tetrahydrofolate + ATP = (6R)-5,10-methenyltetrahydrofolate + ADP + phosphate</text>
        <dbReference type="Rhea" id="RHEA:10488"/>
        <dbReference type="ChEBI" id="CHEBI:30616"/>
        <dbReference type="ChEBI" id="CHEBI:43474"/>
        <dbReference type="ChEBI" id="CHEBI:57455"/>
        <dbReference type="ChEBI" id="CHEBI:57457"/>
        <dbReference type="ChEBI" id="CHEBI:456216"/>
        <dbReference type="EC" id="6.3.3.2"/>
    </reaction>
</comment>
<feature type="binding site" evidence="4">
    <location>
        <position position="59"/>
    </location>
    <ligand>
        <name>substrate</name>
    </ligand>
</feature>
<sequence length="192" mass="20236">MTLGARSKGETRRLLRARRREIVATRDLIADGAAIAAQLEASPPAGWSATTPGTVLSYESLPHEPSTVAVNDALRARGHRVLVPITLDDMQLDWCDLDDPGRTPFGIDAPTGADLVLAPGLAVDRDGTRLGQGGGCYDRVLPMLAPHVPVVVLLHPGELADEALPREPHDVPVAWVLSALGCGPVAPDGTTR</sequence>
<dbReference type="GO" id="GO:0005524">
    <property type="term" value="F:ATP binding"/>
    <property type="evidence" value="ECO:0007669"/>
    <property type="project" value="UniProtKB-KW"/>
</dbReference>
<dbReference type="eggNOG" id="COG0212">
    <property type="taxonomic scope" value="Bacteria"/>
</dbReference>
<keyword evidence="2 4" id="KW-0547">Nucleotide-binding</keyword>
<reference evidence="7" key="3">
    <citation type="submission" date="2017-11" db="EMBL/GenBank/DDBJ databases">
        <authorList>
            <person name="Seuylemezian A."/>
            <person name="Cooper K."/>
            <person name="Vaishampayan P."/>
        </authorList>
    </citation>
    <scope>NUCLEOTIDE SEQUENCE</scope>
    <source>
        <strain evidence="7">PVAS-1</strain>
    </source>
</reference>
<evidence type="ECO:0000313" key="8">
    <source>
        <dbReference type="Proteomes" id="UP000004474"/>
    </source>
</evidence>
<dbReference type="Proteomes" id="UP000004474">
    <property type="component" value="Unassembled WGS sequence"/>
</dbReference>
<dbReference type="PATRIC" id="fig|1210046.3.peg.1450"/>
<dbReference type="GO" id="GO:0046872">
    <property type="term" value="F:metal ion binding"/>
    <property type="evidence" value="ECO:0007669"/>
    <property type="project" value="UniProtKB-KW"/>
</dbReference>
<dbReference type="Pfam" id="PF01812">
    <property type="entry name" value="5-FTHF_cyc-lig"/>
    <property type="match status" value="1"/>
</dbReference>
<dbReference type="PANTHER" id="PTHR23407">
    <property type="entry name" value="ATPASE INHIBITOR/5-FORMYLTETRAHYDROFOLATE CYCLO-LIGASE"/>
    <property type="match status" value="1"/>
</dbReference>
<feature type="binding site" evidence="4">
    <location>
        <position position="64"/>
    </location>
    <ligand>
        <name>substrate</name>
    </ligand>
</feature>
<keyword evidence="5" id="KW-0460">Magnesium</keyword>
<comment type="similarity">
    <text evidence="1 5">Belongs to the 5-formyltetrahydrofolate cyclo-ligase family.</text>
</comment>
<evidence type="ECO:0000256" key="5">
    <source>
        <dbReference type="RuleBase" id="RU361279"/>
    </source>
</evidence>
<dbReference type="SUPFAM" id="SSF100950">
    <property type="entry name" value="NagB/RpiA/CoA transferase-like"/>
    <property type="match status" value="1"/>
</dbReference>
<dbReference type="GO" id="GO:0035999">
    <property type="term" value="P:tetrahydrofolate interconversion"/>
    <property type="evidence" value="ECO:0007669"/>
    <property type="project" value="TreeGrafter"/>
</dbReference>
<name>K1EQF6_9MICO</name>
<reference evidence="7 9" key="1">
    <citation type="journal article" date="2009" name="Int. J. Syst. Evol. Microbiol.">
        <title>Janibacter hoylei sp. nov., Bacillus isronensis sp. nov. and Bacillus aryabhattai sp. nov., isolated from cryotubes used for collecting air from the upper atmosphere.</title>
        <authorList>
            <person name="Shivaji S."/>
            <person name="Chaturvedi P."/>
            <person name="Begum Z."/>
            <person name="Pindi P.K."/>
            <person name="Manorama R."/>
            <person name="Padmanaban D.A."/>
            <person name="Shouche Y.S."/>
            <person name="Pawar S."/>
            <person name="Vaishampayan P."/>
            <person name="Dutt C.B."/>
            <person name="Datta G.N."/>
            <person name="Manchanda R.K."/>
            <person name="Rao U.R."/>
            <person name="Bhargava P.M."/>
            <person name="Narlikar J.V."/>
        </authorList>
    </citation>
    <scope>NUCLEOTIDE SEQUENCE [LARGE SCALE GENOMIC DNA]</scope>
    <source>
        <strain evidence="7 9">PVAS-1</strain>
    </source>
</reference>
<dbReference type="EMBL" id="ALWX01000027">
    <property type="protein sequence ID" value="EKA61463.1"/>
    <property type="molecule type" value="Genomic_DNA"/>
</dbReference>
<dbReference type="InterPro" id="IPR037171">
    <property type="entry name" value="NagB/RpiA_transferase-like"/>
</dbReference>
<dbReference type="PIRSF" id="PIRSF006806">
    <property type="entry name" value="FTHF_cligase"/>
    <property type="match status" value="1"/>
</dbReference>
<dbReference type="GO" id="GO:0009396">
    <property type="term" value="P:folic acid-containing compound biosynthetic process"/>
    <property type="evidence" value="ECO:0007669"/>
    <property type="project" value="TreeGrafter"/>
</dbReference>
<evidence type="ECO:0000313" key="6">
    <source>
        <dbReference type="EMBL" id="EKA61463.1"/>
    </source>
</evidence>
<dbReference type="EC" id="6.3.3.2" evidence="5"/>
<reference evidence="6 8" key="2">
    <citation type="journal article" date="2012" name="J. Bacteriol.">
        <title>Genome Sequence of Janibacter hoylei MTCC8307, Isolated from the Stratospheric Air.</title>
        <authorList>
            <person name="Pawar S.P."/>
            <person name="Dhotre D.P."/>
            <person name="Shetty S.A."/>
            <person name="Chowdhury S.P."/>
            <person name="Chaudhari B.L."/>
            <person name="Shouche Y.S."/>
        </authorList>
    </citation>
    <scope>NUCLEOTIDE SEQUENCE [LARGE SCALE GENOMIC DNA]</scope>
    <source>
        <strain evidence="6 8">PVAS-1</strain>
    </source>
</reference>